<dbReference type="KEGG" id="chig:CH63R_11732"/>
<accession>A0A1B7XZ60</accession>
<gene>
    <name evidence="1" type="ORF">CH63R_11732</name>
</gene>
<comment type="caution">
    <text evidence="1">The sequence shown here is derived from an EMBL/GenBank/DDBJ whole genome shotgun (WGS) entry which is preliminary data.</text>
</comment>
<evidence type="ECO:0000313" key="2">
    <source>
        <dbReference type="Proteomes" id="UP000092177"/>
    </source>
</evidence>
<name>A0A1B7XZ60_COLHI</name>
<dbReference type="AlphaFoldDB" id="A0A1B7XZ60"/>
<dbReference type="VEuPathDB" id="FungiDB:CH63R_11732"/>
<dbReference type="GeneID" id="28870813"/>
<organism evidence="1 2">
    <name type="scientific">Colletotrichum higginsianum (strain IMI 349063)</name>
    <name type="common">Crucifer anthracnose fungus</name>
    <dbReference type="NCBI Taxonomy" id="759273"/>
    <lineage>
        <taxon>Eukaryota</taxon>
        <taxon>Fungi</taxon>
        <taxon>Dikarya</taxon>
        <taxon>Ascomycota</taxon>
        <taxon>Pezizomycotina</taxon>
        <taxon>Sordariomycetes</taxon>
        <taxon>Hypocreomycetidae</taxon>
        <taxon>Glomerellales</taxon>
        <taxon>Glomerellaceae</taxon>
        <taxon>Colletotrichum</taxon>
        <taxon>Colletotrichum destructivum species complex</taxon>
    </lineage>
</organism>
<dbReference type="EMBL" id="LTAN01000008">
    <property type="protein sequence ID" value="OBR05029.1"/>
    <property type="molecule type" value="Genomic_DNA"/>
</dbReference>
<sequence length="201" mass="22295">MQTPTATVRLRITSRSIQRCLKLNFPRDMWSTSSTSTSPLHLDLTSIDPRLENFLSTLSAFQSRLVRFHQSRMRSGVAQVGIQAVTHTRDSKCLPSAWPSTPGTHPGSAPICNLTGPSSLTPPWRGIVTVAFLLEFSHHRRRRCRFYYCRRHRSPGFRGSGSAPAAVHADPGVGLRDARVRAADAGRRVVDLRPSSPRVSL</sequence>
<protein>
    <submittedName>
        <fullName evidence="1">Uncharacterized protein</fullName>
    </submittedName>
</protein>
<dbReference type="RefSeq" id="XP_018153547.1">
    <property type="nucleotide sequence ID" value="XM_018306706.1"/>
</dbReference>
<proteinExistence type="predicted"/>
<reference evidence="2" key="1">
    <citation type="journal article" date="2017" name="BMC Genomics">
        <title>Gapless genome assembly of Colletotrichum higginsianum reveals chromosome structure and association of transposable elements with secondary metabolite gene clusters.</title>
        <authorList>
            <person name="Dallery J.-F."/>
            <person name="Lapalu N."/>
            <person name="Zampounis A."/>
            <person name="Pigne S."/>
            <person name="Luyten I."/>
            <person name="Amselem J."/>
            <person name="Wittenberg A.H.J."/>
            <person name="Zhou S."/>
            <person name="de Queiroz M.V."/>
            <person name="Robin G.P."/>
            <person name="Auger A."/>
            <person name="Hainaut M."/>
            <person name="Henrissat B."/>
            <person name="Kim K.-T."/>
            <person name="Lee Y.-H."/>
            <person name="Lespinet O."/>
            <person name="Schwartz D.C."/>
            <person name="Thon M.R."/>
            <person name="O'Connell R.J."/>
        </authorList>
    </citation>
    <scope>NUCLEOTIDE SEQUENCE [LARGE SCALE GENOMIC DNA]</scope>
    <source>
        <strain evidence="2">IMI 349063</strain>
    </source>
</reference>
<keyword evidence="2" id="KW-1185">Reference proteome</keyword>
<dbReference type="Proteomes" id="UP000092177">
    <property type="component" value="Chromosome 8"/>
</dbReference>
<evidence type="ECO:0000313" key="1">
    <source>
        <dbReference type="EMBL" id="OBR05029.1"/>
    </source>
</evidence>